<dbReference type="Pfam" id="PF13413">
    <property type="entry name" value="HTH_25"/>
    <property type="match status" value="1"/>
</dbReference>
<dbReference type="InterPro" id="IPR010982">
    <property type="entry name" value="Lambda_DNA-bd_dom_sf"/>
</dbReference>
<keyword evidence="5" id="KW-1185">Reference proteome</keyword>
<dbReference type="InterPro" id="IPR050400">
    <property type="entry name" value="Bact_Cytoskel_RodZ"/>
</dbReference>
<dbReference type="GO" id="GO:0003677">
    <property type="term" value="F:DNA binding"/>
    <property type="evidence" value="ECO:0007669"/>
    <property type="project" value="InterPro"/>
</dbReference>
<organism evidence="4 5">
    <name type="scientific">Sphaerotilus hippei</name>
    <dbReference type="NCBI Taxonomy" id="744406"/>
    <lineage>
        <taxon>Bacteria</taxon>
        <taxon>Pseudomonadati</taxon>
        <taxon>Pseudomonadota</taxon>
        <taxon>Betaproteobacteria</taxon>
        <taxon>Burkholderiales</taxon>
        <taxon>Sphaerotilaceae</taxon>
        <taxon>Sphaerotilus</taxon>
    </lineage>
</organism>
<keyword evidence="2" id="KW-1133">Transmembrane helix</keyword>
<dbReference type="PANTHER" id="PTHR34475:SF1">
    <property type="entry name" value="CYTOSKELETON PROTEIN RODZ"/>
    <property type="match status" value="1"/>
</dbReference>
<dbReference type="InterPro" id="IPR001387">
    <property type="entry name" value="Cro/C1-type_HTH"/>
</dbReference>
<feature type="transmembrane region" description="Helical" evidence="2">
    <location>
        <begin position="129"/>
        <end position="150"/>
    </location>
</feature>
<dbReference type="PANTHER" id="PTHR34475">
    <property type="match status" value="1"/>
</dbReference>
<feature type="compositionally biased region" description="Low complexity" evidence="1">
    <location>
        <begin position="7"/>
        <end position="23"/>
    </location>
</feature>
<keyword evidence="2" id="KW-0812">Transmembrane</keyword>
<protein>
    <submittedName>
        <fullName evidence="4">Cytoskeleton protein RodZ</fullName>
    </submittedName>
</protein>
<keyword evidence="2" id="KW-0472">Membrane</keyword>
<dbReference type="CDD" id="cd00093">
    <property type="entry name" value="HTH_XRE"/>
    <property type="match status" value="1"/>
</dbReference>
<dbReference type="Proteomes" id="UP000247811">
    <property type="component" value="Unassembled WGS sequence"/>
</dbReference>
<name>A0A318H994_9BURK</name>
<proteinExistence type="predicted"/>
<feature type="domain" description="Cytoskeleton protein RodZ-like C-terminal" evidence="3">
    <location>
        <begin position="241"/>
        <end position="312"/>
    </location>
</feature>
<gene>
    <name evidence="4" type="ORF">C7444_102106</name>
</gene>
<sequence length="314" mass="32559">MSEDRTAQPGAAPAVPGPAGDNVAGALLRQAREDRHLGLEQLAQLLKVPERKLQALEEGRYDELPGMAFVRGLAQTVARQLGIDPKPVLEALPTLHTAPQRLESVSRGLATPYREHAGPSSGAGAWLQWLKPVMLVPAALLLLALLLWFVPPVQGLFAMLDEGAASGEPAASEVAEAAEDAASEPVQALPVVLVGPVGAAASAASGAPVAASAPAPAASGAVVDTVFSAPREMYAAAGQVVLRTSAESWIEARDATGKSLLSRMVLQGEEIGLDGTLPIRLKVGNASGTQVIVRGQPLDLAPYTRDNIARMELK</sequence>
<dbReference type="InterPro" id="IPR025194">
    <property type="entry name" value="RodZ-like_C"/>
</dbReference>
<feature type="region of interest" description="Disordered" evidence="1">
    <location>
        <begin position="1"/>
        <end position="23"/>
    </location>
</feature>
<reference evidence="4 5" key="1">
    <citation type="submission" date="2018-05" db="EMBL/GenBank/DDBJ databases">
        <title>Genomic Encyclopedia of Type Strains, Phase IV (KMG-IV): sequencing the most valuable type-strain genomes for metagenomic binning, comparative biology and taxonomic classification.</title>
        <authorList>
            <person name="Goeker M."/>
        </authorList>
    </citation>
    <scope>NUCLEOTIDE SEQUENCE [LARGE SCALE GENOMIC DNA]</scope>
    <source>
        <strain evidence="4 5">DSM 566</strain>
    </source>
</reference>
<evidence type="ECO:0000313" key="5">
    <source>
        <dbReference type="Proteomes" id="UP000247811"/>
    </source>
</evidence>
<evidence type="ECO:0000256" key="2">
    <source>
        <dbReference type="SAM" id="Phobius"/>
    </source>
</evidence>
<evidence type="ECO:0000313" key="4">
    <source>
        <dbReference type="EMBL" id="PXW98628.1"/>
    </source>
</evidence>
<accession>A0A318H994</accession>
<dbReference type="EMBL" id="QJJS01000002">
    <property type="protein sequence ID" value="PXW98628.1"/>
    <property type="molecule type" value="Genomic_DNA"/>
</dbReference>
<dbReference type="AlphaFoldDB" id="A0A318H994"/>
<dbReference type="SUPFAM" id="SSF47413">
    <property type="entry name" value="lambda repressor-like DNA-binding domains"/>
    <property type="match status" value="1"/>
</dbReference>
<dbReference type="OrthoDB" id="5293433at2"/>
<dbReference type="Gene3D" id="1.10.260.40">
    <property type="entry name" value="lambda repressor-like DNA-binding domains"/>
    <property type="match status" value="1"/>
</dbReference>
<dbReference type="RefSeq" id="WP_110399270.1">
    <property type="nucleotide sequence ID" value="NZ_QJJS01000002.1"/>
</dbReference>
<evidence type="ECO:0000256" key="1">
    <source>
        <dbReference type="SAM" id="MobiDB-lite"/>
    </source>
</evidence>
<evidence type="ECO:0000259" key="3">
    <source>
        <dbReference type="Pfam" id="PF13464"/>
    </source>
</evidence>
<comment type="caution">
    <text evidence="4">The sequence shown here is derived from an EMBL/GenBank/DDBJ whole genome shotgun (WGS) entry which is preliminary data.</text>
</comment>
<dbReference type="Pfam" id="PF13464">
    <property type="entry name" value="RodZ_C"/>
    <property type="match status" value="1"/>
</dbReference>